<dbReference type="GO" id="GO:0004519">
    <property type="term" value="F:endonuclease activity"/>
    <property type="evidence" value="ECO:0007669"/>
    <property type="project" value="TreeGrafter"/>
</dbReference>
<dbReference type="EMBL" id="CAXITT010000280">
    <property type="protein sequence ID" value="CAL1537989.1"/>
    <property type="molecule type" value="Genomic_DNA"/>
</dbReference>
<protein>
    <recommendedName>
        <fullName evidence="3">Smr domain-containing protein</fullName>
    </recommendedName>
</protein>
<accession>A0AAV2HWL9</accession>
<name>A0AAV2HWL9_LYMST</name>
<comment type="caution">
    <text evidence="1">The sequence shown here is derived from an EMBL/GenBank/DDBJ whole genome shotgun (WGS) entry which is preliminary data.</text>
</comment>
<dbReference type="Gene3D" id="3.30.1370.110">
    <property type="match status" value="1"/>
</dbReference>
<dbReference type="InterPro" id="IPR036063">
    <property type="entry name" value="Smr_dom_sf"/>
</dbReference>
<dbReference type="Proteomes" id="UP001497497">
    <property type="component" value="Unassembled WGS sequence"/>
</dbReference>
<dbReference type="PANTHER" id="PTHR46535:SF1">
    <property type="entry name" value="NEDD4-BINDING PROTEIN 2"/>
    <property type="match status" value="1"/>
</dbReference>
<evidence type="ECO:0000313" key="2">
    <source>
        <dbReference type="Proteomes" id="UP001497497"/>
    </source>
</evidence>
<dbReference type="AlphaFoldDB" id="A0AAV2HWL9"/>
<dbReference type="GO" id="GO:0005634">
    <property type="term" value="C:nucleus"/>
    <property type="evidence" value="ECO:0007669"/>
    <property type="project" value="TreeGrafter"/>
</dbReference>
<dbReference type="InterPro" id="IPR052772">
    <property type="entry name" value="Endo/PolyKinase_Domain-Protein"/>
</dbReference>
<evidence type="ECO:0008006" key="3">
    <source>
        <dbReference type="Google" id="ProtNLM"/>
    </source>
</evidence>
<keyword evidence="2" id="KW-1185">Reference proteome</keyword>
<reference evidence="1 2" key="1">
    <citation type="submission" date="2024-04" db="EMBL/GenBank/DDBJ databases">
        <authorList>
            <consortium name="Genoscope - CEA"/>
            <person name="William W."/>
        </authorList>
    </citation>
    <scope>NUCLEOTIDE SEQUENCE [LARGE SCALE GENOMIC DNA]</scope>
</reference>
<evidence type="ECO:0000313" key="1">
    <source>
        <dbReference type="EMBL" id="CAL1537989.1"/>
    </source>
</evidence>
<gene>
    <name evidence="1" type="ORF">GSLYS_00011810001</name>
</gene>
<dbReference type="PANTHER" id="PTHR46535">
    <property type="entry name" value="NEDD4-BINDING PROTEIN 2"/>
    <property type="match status" value="1"/>
</dbReference>
<organism evidence="1 2">
    <name type="scientific">Lymnaea stagnalis</name>
    <name type="common">Great pond snail</name>
    <name type="synonym">Helix stagnalis</name>
    <dbReference type="NCBI Taxonomy" id="6523"/>
    <lineage>
        <taxon>Eukaryota</taxon>
        <taxon>Metazoa</taxon>
        <taxon>Spiralia</taxon>
        <taxon>Lophotrochozoa</taxon>
        <taxon>Mollusca</taxon>
        <taxon>Gastropoda</taxon>
        <taxon>Heterobranchia</taxon>
        <taxon>Euthyneura</taxon>
        <taxon>Panpulmonata</taxon>
        <taxon>Hygrophila</taxon>
        <taxon>Lymnaeoidea</taxon>
        <taxon>Lymnaeidae</taxon>
        <taxon>Lymnaea</taxon>
    </lineage>
</organism>
<sequence>MDLLLAGLFVLVVILTAWLIYNRSSIAPPPPPTAPQSAGSQRDNAVHKDVFCRRSEDSPSLDLHGASVQGAKRRVVKFLQERSDVYFNGGMRLLDRYVYIVTGPGGHSELDRASIHEDMISYLAENGYSYKWRNPDEAEVDLLSSENS</sequence>
<dbReference type="SUPFAM" id="SSF160443">
    <property type="entry name" value="SMR domain-like"/>
    <property type="match status" value="1"/>
</dbReference>
<proteinExistence type="predicted"/>